<accession>A0A1I6WF68</accession>
<name>A0A1I6WF68_9ACTN</name>
<dbReference type="AlphaFoldDB" id="A0A1I6WF68"/>
<protein>
    <submittedName>
        <fullName evidence="1">Uncharacterized protein</fullName>
    </submittedName>
</protein>
<keyword evidence="2" id="KW-1185">Reference proteome</keyword>
<evidence type="ECO:0000313" key="1">
    <source>
        <dbReference type="EMBL" id="SFT24381.1"/>
    </source>
</evidence>
<gene>
    <name evidence="1" type="ORF">SAMN05444716_1292</name>
</gene>
<evidence type="ECO:0000313" key="2">
    <source>
        <dbReference type="Proteomes" id="UP000198873"/>
    </source>
</evidence>
<feature type="non-terminal residue" evidence="1">
    <location>
        <position position="1"/>
    </location>
</feature>
<dbReference type="Proteomes" id="UP000198873">
    <property type="component" value="Unassembled WGS sequence"/>
</dbReference>
<sequence length="84" mass="9212">AAAPPAIEHHQEEDTGEEFEAVSVYDLQPGDRIKLNDDDAPVHLDDLHFTEEDDSDVVELEYTTPTGDAEVATLDADAAVYRSI</sequence>
<dbReference type="EMBL" id="FPAB01000029">
    <property type="protein sequence ID" value="SFT24381.1"/>
    <property type="molecule type" value="Genomic_DNA"/>
</dbReference>
<reference evidence="2" key="1">
    <citation type="submission" date="2016-10" db="EMBL/GenBank/DDBJ databases">
        <authorList>
            <person name="Varghese N."/>
            <person name="Submissions S."/>
        </authorList>
    </citation>
    <scope>NUCLEOTIDE SEQUENCE [LARGE SCALE GENOMIC DNA]</scope>
    <source>
        <strain evidence="2">CGMCC 4.7047</strain>
    </source>
</reference>
<dbReference type="RefSeq" id="WP_175543124.1">
    <property type="nucleotide sequence ID" value="NZ_FPAB01000029.1"/>
</dbReference>
<organism evidence="1 2">
    <name type="scientific">Streptomyces harbinensis</name>
    <dbReference type="NCBI Taxonomy" id="1176198"/>
    <lineage>
        <taxon>Bacteria</taxon>
        <taxon>Bacillati</taxon>
        <taxon>Actinomycetota</taxon>
        <taxon>Actinomycetes</taxon>
        <taxon>Kitasatosporales</taxon>
        <taxon>Streptomycetaceae</taxon>
        <taxon>Streptomyces</taxon>
    </lineage>
</organism>
<proteinExistence type="predicted"/>